<dbReference type="GO" id="GO:0004527">
    <property type="term" value="F:exonuclease activity"/>
    <property type="evidence" value="ECO:0007669"/>
    <property type="project" value="UniProtKB-KW"/>
</dbReference>
<accession>A0A3B0QTD3</accession>
<reference evidence="2" key="1">
    <citation type="submission" date="2018-06" db="EMBL/GenBank/DDBJ databases">
        <authorList>
            <person name="Zhirakovskaya E."/>
        </authorList>
    </citation>
    <scope>NUCLEOTIDE SEQUENCE</scope>
</reference>
<dbReference type="CDD" id="cd00293">
    <property type="entry name" value="USP-like"/>
    <property type="match status" value="1"/>
</dbReference>
<dbReference type="EMBL" id="UOEA01000043">
    <property type="protein sequence ID" value="VAV83611.1"/>
    <property type="molecule type" value="Genomic_DNA"/>
</dbReference>
<feature type="domain" description="UspA" evidence="1">
    <location>
        <begin position="2"/>
        <end position="132"/>
    </location>
</feature>
<dbReference type="AlphaFoldDB" id="A0A3B0QTD3"/>
<dbReference type="SUPFAM" id="SSF52402">
    <property type="entry name" value="Adenine nucleotide alpha hydrolases-like"/>
    <property type="match status" value="1"/>
</dbReference>
<dbReference type="Gene3D" id="3.40.50.620">
    <property type="entry name" value="HUPs"/>
    <property type="match status" value="1"/>
</dbReference>
<proteinExistence type="predicted"/>
<organism evidence="2">
    <name type="scientific">hydrothermal vent metagenome</name>
    <dbReference type="NCBI Taxonomy" id="652676"/>
    <lineage>
        <taxon>unclassified sequences</taxon>
        <taxon>metagenomes</taxon>
        <taxon>ecological metagenomes</taxon>
    </lineage>
</organism>
<keyword evidence="2" id="KW-0378">Hydrolase</keyword>
<evidence type="ECO:0000259" key="1">
    <source>
        <dbReference type="Pfam" id="PF00582"/>
    </source>
</evidence>
<evidence type="ECO:0000313" key="2">
    <source>
        <dbReference type="EMBL" id="VAV83611.1"/>
    </source>
</evidence>
<gene>
    <name evidence="2" type="ORF">MNBD_DELTA01-2122</name>
</gene>
<dbReference type="PANTHER" id="PTHR31964">
    <property type="entry name" value="ADENINE NUCLEOTIDE ALPHA HYDROLASES-LIKE SUPERFAMILY PROTEIN"/>
    <property type="match status" value="1"/>
</dbReference>
<dbReference type="PANTHER" id="PTHR31964:SF113">
    <property type="entry name" value="USPA DOMAIN-CONTAINING PROTEIN"/>
    <property type="match status" value="1"/>
</dbReference>
<keyword evidence="2" id="KW-0269">Exonuclease</keyword>
<name>A0A3B0QTD3_9ZZZZ</name>
<protein>
    <submittedName>
        <fullName evidence="2">Exonuclease SbcD</fullName>
    </submittedName>
</protein>
<dbReference type="InterPro" id="IPR006016">
    <property type="entry name" value="UspA"/>
</dbReference>
<dbReference type="InterPro" id="IPR014729">
    <property type="entry name" value="Rossmann-like_a/b/a_fold"/>
</dbReference>
<sequence length="141" mass="15693">MKVMFCHDGEEMGQKALKAAVEFFKPHKADMIILCVNSDIVDASMEVDSLTEEFQKEHKAVIDQSAQWVAEHGMDVDVIIATGDPREMVVAAIEKKKPDVVVVARRKKSTRESAFRKSLSAYLVKNAGCNLFIMGPCNYGE</sequence>
<dbReference type="Pfam" id="PF00582">
    <property type="entry name" value="Usp"/>
    <property type="match status" value="1"/>
</dbReference>
<keyword evidence="2" id="KW-0540">Nuclease</keyword>